<keyword evidence="4" id="KW-1185">Reference proteome</keyword>
<dbReference type="PANTHER" id="PTHR43283">
    <property type="entry name" value="BETA-LACTAMASE-RELATED"/>
    <property type="match status" value="1"/>
</dbReference>
<dbReference type="InterPro" id="IPR001466">
    <property type="entry name" value="Beta-lactam-related"/>
</dbReference>
<sequence>MEILSFKYTKTCCKVSLFLGMLLFFQVAIGQAGFEPLEQFLNNSKKELGKNYVCMVYHDGKLAFKKEAGDLKTNTQIPIAGSSKWLTTALVMTFVDQGKLNLDDKVSTYLPIFATYGKAYITIRQCLSHLTGIQAPVGVGNLLQKTKFNTLEEEVNAFASKREIQDNPGVAFRYSNIGLNIAARVLEVISKKQFDQLMAERIFRPLNMRNSSFYSNKAVNPSDGAVATAADYMNFLNMLLNKGMFNNRRILSEKAIEEMEKPEMNLNMVQYAPAIGTGYVYALGAWIINSNEQGMATALAAPGSNGCYPWIDICHHYAALIFETGKNGEQKKDWYIQLKNNVDDIIPGNCK</sequence>
<dbReference type="SUPFAM" id="SSF56601">
    <property type="entry name" value="beta-lactamase/transpeptidase-like"/>
    <property type="match status" value="1"/>
</dbReference>
<organism evidence="3 4">
    <name type="scientific">Hydrotalea sandarakina</name>
    <dbReference type="NCBI Taxonomy" id="1004304"/>
    <lineage>
        <taxon>Bacteria</taxon>
        <taxon>Pseudomonadati</taxon>
        <taxon>Bacteroidota</taxon>
        <taxon>Chitinophagia</taxon>
        <taxon>Chitinophagales</taxon>
        <taxon>Chitinophagaceae</taxon>
        <taxon>Hydrotalea</taxon>
    </lineage>
</organism>
<dbReference type="InterPro" id="IPR050789">
    <property type="entry name" value="Diverse_Enzym_Activities"/>
</dbReference>
<dbReference type="RefSeq" id="WP_111296023.1">
    <property type="nucleotide sequence ID" value="NZ_QKZV01000006.1"/>
</dbReference>
<feature type="chain" id="PRO_5016149128" evidence="1">
    <location>
        <begin position="33"/>
        <end position="351"/>
    </location>
</feature>
<dbReference type="AlphaFoldDB" id="A0A2W7S3L1"/>
<protein>
    <submittedName>
        <fullName evidence="3">CubicO group peptidase (Beta-lactamase class C family)</fullName>
    </submittedName>
</protein>
<comment type="caution">
    <text evidence="3">The sequence shown here is derived from an EMBL/GenBank/DDBJ whole genome shotgun (WGS) entry which is preliminary data.</text>
</comment>
<dbReference type="OrthoDB" id="2247630at2"/>
<dbReference type="InterPro" id="IPR012338">
    <property type="entry name" value="Beta-lactam/transpept-like"/>
</dbReference>
<evidence type="ECO:0000256" key="1">
    <source>
        <dbReference type="SAM" id="SignalP"/>
    </source>
</evidence>
<feature type="domain" description="Beta-lactamase-related" evidence="2">
    <location>
        <begin position="55"/>
        <end position="333"/>
    </location>
</feature>
<feature type="signal peptide" evidence="1">
    <location>
        <begin position="1"/>
        <end position="32"/>
    </location>
</feature>
<dbReference type="Pfam" id="PF00144">
    <property type="entry name" value="Beta-lactamase"/>
    <property type="match status" value="1"/>
</dbReference>
<name>A0A2W7S3L1_9BACT</name>
<dbReference type="Gene3D" id="3.40.710.10">
    <property type="entry name" value="DD-peptidase/beta-lactamase superfamily"/>
    <property type="match status" value="1"/>
</dbReference>
<evidence type="ECO:0000259" key="2">
    <source>
        <dbReference type="Pfam" id="PF00144"/>
    </source>
</evidence>
<accession>A0A2W7S3L1</accession>
<reference evidence="3 4" key="1">
    <citation type="submission" date="2018-06" db="EMBL/GenBank/DDBJ databases">
        <title>Genomic Encyclopedia of Archaeal and Bacterial Type Strains, Phase II (KMG-II): from individual species to whole genera.</title>
        <authorList>
            <person name="Goeker M."/>
        </authorList>
    </citation>
    <scope>NUCLEOTIDE SEQUENCE [LARGE SCALE GENOMIC DNA]</scope>
    <source>
        <strain evidence="3 4">DSM 23241</strain>
    </source>
</reference>
<gene>
    <name evidence="3" type="ORF">LX80_02049</name>
</gene>
<dbReference type="PANTHER" id="PTHR43283:SF3">
    <property type="entry name" value="BETA-LACTAMASE FAMILY PROTEIN (AFU_ORTHOLOGUE AFUA_5G07500)"/>
    <property type="match status" value="1"/>
</dbReference>
<keyword evidence="1" id="KW-0732">Signal</keyword>
<dbReference type="Proteomes" id="UP000249720">
    <property type="component" value="Unassembled WGS sequence"/>
</dbReference>
<proteinExistence type="predicted"/>
<evidence type="ECO:0000313" key="4">
    <source>
        <dbReference type="Proteomes" id="UP000249720"/>
    </source>
</evidence>
<dbReference type="EMBL" id="QKZV01000006">
    <property type="protein sequence ID" value="PZX61887.1"/>
    <property type="molecule type" value="Genomic_DNA"/>
</dbReference>
<evidence type="ECO:0000313" key="3">
    <source>
        <dbReference type="EMBL" id="PZX61887.1"/>
    </source>
</evidence>